<proteinExistence type="predicted"/>
<evidence type="ECO:0000313" key="1">
    <source>
        <dbReference type="EMBL" id="CAI9770488.1"/>
    </source>
</evidence>
<organism evidence="1 2">
    <name type="scientific">Fraxinus pennsylvanica</name>
    <dbReference type="NCBI Taxonomy" id="56036"/>
    <lineage>
        <taxon>Eukaryota</taxon>
        <taxon>Viridiplantae</taxon>
        <taxon>Streptophyta</taxon>
        <taxon>Embryophyta</taxon>
        <taxon>Tracheophyta</taxon>
        <taxon>Spermatophyta</taxon>
        <taxon>Magnoliopsida</taxon>
        <taxon>eudicotyledons</taxon>
        <taxon>Gunneridae</taxon>
        <taxon>Pentapetalae</taxon>
        <taxon>asterids</taxon>
        <taxon>lamiids</taxon>
        <taxon>Lamiales</taxon>
        <taxon>Oleaceae</taxon>
        <taxon>Oleeae</taxon>
        <taxon>Fraxinus</taxon>
    </lineage>
</organism>
<protein>
    <submittedName>
        <fullName evidence="1">Uncharacterized protein</fullName>
    </submittedName>
</protein>
<dbReference type="EMBL" id="OU503046">
    <property type="protein sequence ID" value="CAI9770488.1"/>
    <property type="molecule type" value="Genomic_DNA"/>
</dbReference>
<name>A0AAD2DZF4_9LAMI</name>
<keyword evidence="2" id="KW-1185">Reference proteome</keyword>
<sequence length="134" mass="15028">MRILFCKINCPFICFCKPSAAHLYTSGKLKLENAPRVPSTDFTVSDTTDDNVTGGTTKVKNVRLNGKLDAEYVPKSCIKKPSSGHDASNEIEKKKVQWKDNLGKELAEIKEFESSETWDTENEEENSHCLCVIL</sequence>
<dbReference type="PANTHER" id="PTHR33401:SF19">
    <property type="entry name" value="(RAPE) HYPOTHETICAL PROTEIN"/>
    <property type="match status" value="1"/>
</dbReference>
<gene>
    <name evidence="1" type="ORF">FPE_LOCUS17918</name>
</gene>
<reference evidence="1" key="1">
    <citation type="submission" date="2023-05" db="EMBL/GenBank/DDBJ databases">
        <authorList>
            <person name="Huff M."/>
        </authorList>
    </citation>
    <scope>NUCLEOTIDE SEQUENCE</scope>
</reference>
<evidence type="ECO:0000313" key="2">
    <source>
        <dbReference type="Proteomes" id="UP000834106"/>
    </source>
</evidence>
<dbReference type="AlphaFoldDB" id="A0AAD2DZF4"/>
<dbReference type="PANTHER" id="PTHR33401">
    <property type="entry name" value="LIGHT-HARVESTING COMPLEX-LIKE PROTEIN OHP2, CHLOROPLASTIC"/>
    <property type="match status" value="1"/>
</dbReference>
<accession>A0AAD2DZF4</accession>
<dbReference type="Proteomes" id="UP000834106">
    <property type="component" value="Chromosome 11"/>
</dbReference>